<evidence type="ECO:0000313" key="2">
    <source>
        <dbReference type="EMBL" id="ORX73329.1"/>
    </source>
</evidence>
<comment type="caution">
    <text evidence="2">The sequence shown here is derived from an EMBL/GenBank/DDBJ whole genome shotgun (WGS) entry which is preliminary data.</text>
</comment>
<evidence type="ECO:0000256" key="1">
    <source>
        <dbReference type="SAM" id="Phobius"/>
    </source>
</evidence>
<evidence type="ECO:0000313" key="3">
    <source>
        <dbReference type="Proteomes" id="UP000193922"/>
    </source>
</evidence>
<accession>A0A1Y1WIG8</accession>
<dbReference type="EMBL" id="MCFD01000002">
    <property type="protein sequence ID" value="ORX73329.1"/>
    <property type="molecule type" value="Genomic_DNA"/>
</dbReference>
<reference evidence="2 3" key="1">
    <citation type="submission" date="2016-07" db="EMBL/GenBank/DDBJ databases">
        <title>Pervasive Adenine N6-methylation of Active Genes in Fungi.</title>
        <authorList>
            <consortium name="DOE Joint Genome Institute"/>
            <person name="Mondo S.J."/>
            <person name="Dannebaum R.O."/>
            <person name="Kuo R.C."/>
            <person name="Labutti K."/>
            <person name="Haridas S."/>
            <person name="Kuo A."/>
            <person name="Salamov A."/>
            <person name="Ahrendt S.R."/>
            <person name="Lipzen A."/>
            <person name="Sullivan W."/>
            <person name="Andreopoulos W.B."/>
            <person name="Clum A."/>
            <person name="Lindquist E."/>
            <person name="Daum C."/>
            <person name="Ramamoorthy G.K."/>
            <person name="Gryganskyi A."/>
            <person name="Culley D."/>
            <person name="Magnuson J.K."/>
            <person name="James T.Y."/>
            <person name="O'Malley M.A."/>
            <person name="Stajich J.E."/>
            <person name="Spatafora J.W."/>
            <person name="Visel A."/>
            <person name="Grigoriev I.V."/>
        </authorList>
    </citation>
    <scope>NUCLEOTIDE SEQUENCE [LARGE SCALE GENOMIC DNA]</scope>
    <source>
        <strain evidence="2 3">ATCC 12442</strain>
    </source>
</reference>
<keyword evidence="3" id="KW-1185">Reference proteome</keyword>
<feature type="transmembrane region" description="Helical" evidence="1">
    <location>
        <begin position="257"/>
        <end position="279"/>
    </location>
</feature>
<dbReference type="OrthoDB" id="6380398at2759"/>
<dbReference type="GeneID" id="63806309"/>
<dbReference type="SUPFAM" id="SSF50494">
    <property type="entry name" value="Trypsin-like serine proteases"/>
    <property type="match status" value="1"/>
</dbReference>
<dbReference type="InterPro" id="IPR009003">
    <property type="entry name" value="Peptidase_S1_PA"/>
</dbReference>
<protein>
    <recommendedName>
        <fullName evidence="4">Peptidase S1 domain-containing protein</fullName>
    </recommendedName>
</protein>
<dbReference type="AlphaFoldDB" id="A0A1Y1WIG8"/>
<dbReference type="RefSeq" id="XP_040746669.1">
    <property type="nucleotide sequence ID" value="XM_040889661.1"/>
</dbReference>
<gene>
    <name evidence="2" type="ORF">DL89DRAFT_281914</name>
</gene>
<keyword evidence="1" id="KW-0812">Transmembrane</keyword>
<sequence>MAQRTRFMFMSEKIDVHPSYDPDTFTNNVAIIQYNISSGMTWNLTLGVNVTEYADVYFIRRALKNLTTMEWYEPEVTSVKASDGQCSSWSNVFSNNKRDWMCNNRAVRSIYTEGCTVPYGTVYGAIDSKLTIAGIYSHSVVHGTDICGNSKQLHYYTMLASYFNWGKKVLGNVIRRGTKNRDIKVTVPADYAMRHPDSTTISGYSAIGGDLYFLQGVKNDSESDSLDFLSADFAIDLESALDLIGRGESKSISRGEIIAIAVCVPAGLIIIFLAVFFGLKWRKRRQASRSWDPQLETENLRTAALDIPGATSVYAEAPPRYESMYEHNSALAFPSAISEVMKGS</sequence>
<proteinExistence type="predicted"/>
<keyword evidence="1" id="KW-1133">Transmembrane helix</keyword>
<name>A0A1Y1WIG8_9FUNG</name>
<organism evidence="2 3">
    <name type="scientific">Linderina pennispora</name>
    <dbReference type="NCBI Taxonomy" id="61395"/>
    <lineage>
        <taxon>Eukaryota</taxon>
        <taxon>Fungi</taxon>
        <taxon>Fungi incertae sedis</taxon>
        <taxon>Zoopagomycota</taxon>
        <taxon>Kickxellomycotina</taxon>
        <taxon>Kickxellomycetes</taxon>
        <taxon>Kickxellales</taxon>
        <taxon>Kickxellaceae</taxon>
        <taxon>Linderina</taxon>
    </lineage>
</organism>
<keyword evidence="1" id="KW-0472">Membrane</keyword>
<evidence type="ECO:0008006" key="4">
    <source>
        <dbReference type="Google" id="ProtNLM"/>
    </source>
</evidence>
<dbReference type="Proteomes" id="UP000193922">
    <property type="component" value="Unassembled WGS sequence"/>
</dbReference>